<dbReference type="GO" id="GO:0004519">
    <property type="term" value="F:endonuclease activity"/>
    <property type="evidence" value="ECO:0007669"/>
    <property type="project" value="UniProtKB-KW"/>
</dbReference>
<keyword evidence="3" id="KW-0378">Hydrolase</keyword>
<dbReference type="InterPro" id="IPR003647">
    <property type="entry name" value="Intron_nuc_1_rpt"/>
</dbReference>
<dbReference type="GeneID" id="75691088"/>
<dbReference type="KEGG" id="vg:75691088"/>
<evidence type="ECO:0000259" key="1">
    <source>
        <dbReference type="Pfam" id="PF07463"/>
    </source>
</evidence>
<dbReference type="SMART" id="SM00497">
    <property type="entry name" value="IENR1"/>
    <property type="match status" value="1"/>
</dbReference>
<feature type="domain" description="NUMOD4" evidence="1">
    <location>
        <begin position="10"/>
        <end position="50"/>
    </location>
</feature>
<dbReference type="InterPro" id="IPR044925">
    <property type="entry name" value="His-Me_finger_sf"/>
</dbReference>
<name>A0AAE7V2Q9_9CAUD</name>
<dbReference type="GO" id="GO:0016788">
    <property type="term" value="F:hydrolase activity, acting on ester bonds"/>
    <property type="evidence" value="ECO:0007669"/>
    <property type="project" value="InterPro"/>
</dbReference>
<dbReference type="InterPro" id="IPR003615">
    <property type="entry name" value="HNH_nuc"/>
</dbReference>
<reference evidence="3 4" key="1">
    <citation type="submission" date="2021-04" db="EMBL/GenBank/DDBJ databases">
        <authorList>
            <person name="Shkoporov A.N."/>
            <person name="Stockdale S.R."/>
            <person name="Guerin E."/>
            <person name="Ross R.P."/>
            <person name="Hill C."/>
        </authorList>
    </citation>
    <scope>NUCLEOTIDE SEQUENCE [LARGE SCALE GENOMIC DNA]</scope>
    <source>
        <strain evidence="4">cr54_1</strain>
    </source>
</reference>
<evidence type="ECO:0000259" key="2">
    <source>
        <dbReference type="Pfam" id="PF13392"/>
    </source>
</evidence>
<dbReference type="InterPro" id="IPR010902">
    <property type="entry name" value="NUMOD4"/>
</dbReference>
<organism evidence="3 4">
    <name type="scientific">uncultured phage cr54_1</name>
    <dbReference type="NCBI Taxonomy" id="2986398"/>
    <lineage>
        <taxon>Viruses</taxon>
        <taxon>Duplodnaviria</taxon>
        <taxon>Heunggongvirae</taxon>
        <taxon>Uroviricota</taxon>
        <taxon>Caudoviricetes</taxon>
        <taxon>Crassvirales</taxon>
        <taxon>Intestiviridae</taxon>
        <taxon>Churivirinae</taxon>
        <taxon>Jahgtovirus</taxon>
        <taxon>Jahgtovirus intestinalis</taxon>
    </lineage>
</organism>
<dbReference type="EMBL" id="MZ130484">
    <property type="protein sequence ID" value="QWM89994.1"/>
    <property type="molecule type" value="Genomic_DNA"/>
</dbReference>
<keyword evidence="3" id="KW-0540">Nuclease</keyword>
<dbReference type="RefSeq" id="YP_010359566.1">
    <property type="nucleotide sequence ID" value="NC_062774.1"/>
</dbReference>
<sequence length="195" mass="22291">MELKDIIKDDWKVIDDFPRYLISNRGEVFSITSNKVLRVGINKGYAKVVLCNSATGNNKTIEVHRLVAKAFVNNPNPNEFVQVNHKDENTLNNNANNLEWCTAKYNSNYGNRNKKLANYFAPIVQVDCFNNRLRIFKNNQCAANYCNCSHSAISKCRTGRNSTCAGYKWKSPTFVEAAKLREVIQKDEDVLYINL</sequence>
<evidence type="ECO:0000313" key="4">
    <source>
        <dbReference type="Proteomes" id="UP000827440"/>
    </source>
</evidence>
<evidence type="ECO:0000313" key="3">
    <source>
        <dbReference type="EMBL" id="QWM89994.1"/>
    </source>
</evidence>
<dbReference type="Pfam" id="PF13392">
    <property type="entry name" value="HNH_3"/>
    <property type="match status" value="1"/>
</dbReference>
<proteinExistence type="predicted"/>
<dbReference type="SUPFAM" id="SSF54060">
    <property type="entry name" value="His-Me finger endonucleases"/>
    <property type="match status" value="1"/>
</dbReference>
<dbReference type="Proteomes" id="UP000827440">
    <property type="component" value="Segment"/>
</dbReference>
<accession>A0AAE7V2Q9</accession>
<dbReference type="Pfam" id="PF07463">
    <property type="entry name" value="NUMOD4"/>
    <property type="match status" value="1"/>
</dbReference>
<keyword evidence="4" id="KW-1185">Reference proteome</keyword>
<gene>
    <name evidence="3" type="primary">gp_20539</name>
</gene>
<protein>
    <submittedName>
        <fullName evidence="3">HNH homing endonuclease</fullName>
    </submittedName>
</protein>
<keyword evidence="3" id="KW-0255">Endonuclease</keyword>
<feature type="domain" description="HNH nuclease" evidence="2">
    <location>
        <begin position="63"/>
        <end position="107"/>
    </location>
</feature>
<dbReference type="Gene3D" id="3.90.75.20">
    <property type="match status" value="1"/>
</dbReference>